<evidence type="ECO:0000259" key="3">
    <source>
        <dbReference type="Pfam" id="PF08541"/>
    </source>
</evidence>
<evidence type="ECO:0000313" key="4">
    <source>
        <dbReference type="EMBL" id="KEK18559.1"/>
    </source>
</evidence>
<sequence length="311" mass="34736">MYIGIQGIGTYVPEKRVHLKQLANTLQLSDSDLNLLLHTHQLSNIAIEDEKNAEEMLVSAIENLLLHEDIDPAEVGLILFTHTILQFSPFLSDPFLHIKEQFGFCNAQSMSVSNLNCSGMDFLFSISHKWLSNNPDEKSVLLLTSDKTFVEDFRYLKESSVMGDAASAILISKTADKNKIIQSQINVDATIFNGEASSPKEFDWFLKSVSTGIIKNFRALLKKCDMDNNDISLIIASNVNVPTWNNIGKILKIPIENIYFPTLKDIGHAHNSDPILNLQHALHRKKLSKGDYFVTLTAGIGGTFGCTLFQH</sequence>
<dbReference type="SUPFAM" id="SSF53901">
    <property type="entry name" value="Thiolase-like"/>
    <property type="match status" value="1"/>
</dbReference>
<dbReference type="GO" id="GO:0044550">
    <property type="term" value="P:secondary metabolite biosynthetic process"/>
    <property type="evidence" value="ECO:0007669"/>
    <property type="project" value="TreeGrafter"/>
</dbReference>
<reference evidence="4 5" key="1">
    <citation type="submission" date="2014-06" db="EMBL/GenBank/DDBJ databases">
        <title>Draft genome sequence of Bacillus manliponensis JCM 15802 (MCCC 1A00708).</title>
        <authorList>
            <person name="Lai Q."/>
            <person name="Liu Y."/>
            <person name="Shao Z."/>
        </authorList>
    </citation>
    <scope>NUCLEOTIDE SEQUENCE [LARGE SCALE GENOMIC DNA]</scope>
    <source>
        <strain evidence="4 5">JCM 15802</strain>
    </source>
</reference>
<dbReference type="PANTHER" id="PTHR34069:SF2">
    <property type="entry name" value="BETA-KETOACYL-[ACYL-CARRIER-PROTEIN] SYNTHASE III"/>
    <property type="match status" value="1"/>
</dbReference>
<dbReference type="Gene3D" id="3.40.47.10">
    <property type="match status" value="2"/>
</dbReference>
<dbReference type="EMBL" id="JOTN01000013">
    <property type="protein sequence ID" value="KEK18559.1"/>
    <property type="molecule type" value="Genomic_DNA"/>
</dbReference>
<evidence type="ECO:0000256" key="2">
    <source>
        <dbReference type="ARBA" id="ARBA00023315"/>
    </source>
</evidence>
<organism evidence="4 5">
    <name type="scientific">Bacillus manliponensis</name>
    <dbReference type="NCBI Taxonomy" id="574376"/>
    <lineage>
        <taxon>Bacteria</taxon>
        <taxon>Bacillati</taxon>
        <taxon>Bacillota</taxon>
        <taxon>Bacilli</taxon>
        <taxon>Bacillales</taxon>
        <taxon>Bacillaceae</taxon>
        <taxon>Bacillus</taxon>
        <taxon>Bacillus cereus group</taxon>
    </lineage>
</organism>
<dbReference type="Proteomes" id="UP000027822">
    <property type="component" value="Unassembled WGS sequence"/>
</dbReference>
<comment type="caution">
    <text evidence="4">The sequence shown here is derived from an EMBL/GenBank/DDBJ whole genome shotgun (WGS) entry which is preliminary data.</text>
</comment>
<dbReference type="AlphaFoldDB" id="A0A073JU40"/>
<dbReference type="Pfam" id="PF08541">
    <property type="entry name" value="ACP_syn_III_C"/>
    <property type="match status" value="1"/>
</dbReference>
<accession>A0A073JU40</accession>
<proteinExistence type="predicted"/>
<dbReference type="GO" id="GO:0016746">
    <property type="term" value="F:acyltransferase activity"/>
    <property type="evidence" value="ECO:0007669"/>
    <property type="project" value="UniProtKB-KW"/>
</dbReference>
<keyword evidence="1" id="KW-0808">Transferase</keyword>
<feature type="domain" description="Beta-ketoacyl-[acyl-carrier-protein] synthase III C-terminal" evidence="3">
    <location>
        <begin position="221"/>
        <end position="310"/>
    </location>
</feature>
<protein>
    <recommendedName>
        <fullName evidence="3">Beta-ketoacyl-[acyl-carrier-protein] synthase III C-terminal domain-containing protein</fullName>
    </recommendedName>
</protein>
<dbReference type="PANTHER" id="PTHR34069">
    <property type="entry name" value="3-OXOACYL-[ACYL-CARRIER-PROTEIN] SYNTHASE 3"/>
    <property type="match status" value="1"/>
</dbReference>
<evidence type="ECO:0000313" key="5">
    <source>
        <dbReference type="Proteomes" id="UP000027822"/>
    </source>
</evidence>
<dbReference type="STRING" id="574376.BAMA_04640"/>
<dbReference type="eggNOG" id="COG0332">
    <property type="taxonomic scope" value="Bacteria"/>
</dbReference>
<evidence type="ECO:0000256" key="1">
    <source>
        <dbReference type="ARBA" id="ARBA00022679"/>
    </source>
</evidence>
<dbReference type="InterPro" id="IPR013747">
    <property type="entry name" value="ACP_syn_III_C"/>
</dbReference>
<keyword evidence="5" id="KW-1185">Reference proteome</keyword>
<keyword evidence="2" id="KW-0012">Acyltransferase</keyword>
<gene>
    <name evidence="4" type="ORF">BAMA_04640</name>
</gene>
<dbReference type="InterPro" id="IPR016039">
    <property type="entry name" value="Thiolase-like"/>
</dbReference>
<dbReference type="RefSeq" id="WP_034640601.1">
    <property type="nucleotide sequence ID" value="NZ_CBCSJC010000014.1"/>
</dbReference>
<dbReference type="OrthoDB" id="9815506at2"/>
<name>A0A073JU40_9BACI</name>